<reference evidence="2" key="3">
    <citation type="submission" date="2016-05" db="EMBL/GenBank/DDBJ databases">
        <title>WGS assembly of Xenopus tropicalis.</title>
        <authorList>
            <person name="Sessions A."/>
            <person name="Jenkins J."/>
            <person name="Mitros T."/>
            <person name="Lyons J.T."/>
            <person name="Dichmann D.S."/>
            <person name="Robert J."/>
            <person name="Harland R.M."/>
            <person name="Rokhsar D.S."/>
        </authorList>
    </citation>
    <scope>NUCLEOTIDE SEQUENCE</scope>
    <source>
        <strain evidence="2">Nigerian</strain>
    </source>
</reference>
<organism evidence="2">
    <name type="scientific">Xenopus tropicalis</name>
    <name type="common">Western clawed frog</name>
    <name type="synonym">Silurana tropicalis</name>
    <dbReference type="NCBI Taxonomy" id="8364"/>
    <lineage>
        <taxon>Eukaryota</taxon>
        <taxon>Metazoa</taxon>
        <taxon>Chordata</taxon>
        <taxon>Craniata</taxon>
        <taxon>Vertebrata</taxon>
        <taxon>Euteleostomi</taxon>
        <taxon>Amphibia</taxon>
        <taxon>Batrachia</taxon>
        <taxon>Anura</taxon>
        <taxon>Pipoidea</taxon>
        <taxon>Pipidae</taxon>
        <taxon>Xenopodinae</taxon>
        <taxon>Xenopus</taxon>
        <taxon>Silurana</taxon>
    </lineage>
</organism>
<reference evidence="2" key="2">
    <citation type="journal article" date="2010" name="Science">
        <title>The genome of the Western clawed frog Xenopus tropicalis.</title>
        <authorList>
            <person name="Hellsten U."/>
            <person name="Harland R.M."/>
            <person name="Gilchrist M.J."/>
            <person name="Hendrix D."/>
            <person name="Jurka J."/>
            <person name="Kapitonov V."/>
            <person name="Ovcharenko I."/>
            <person name="Putnam N.H."/>
            <person name="Shu S."/>
            <person name="Taher L."/>
            <person name="Blitz I.L."/>
            <person name="Blumberg B."/>
            <person name="Dichmann D.S."/>
            <person name="Dubchak I."/>
            <person name="Amaya E."/>
            <person name="Detter J.C."/>
            <person name="Fletcher R."/>
            <person name="Gerhard D.S."/>
            <person name="Goodstein D."/>
            <person name="Graves T."/>
            <person name="Grigoriev I.V."/>
            <person name="Grimwood J."/>
            <person name="Kawashima T."/>
            <person name="Lindquist E."/>
            <person name="Lucas S.M."/>
            <person name="Mead P.E."/>
            <person name="Mitros T."/>
            <person name="Ogino H."/>
            <person name="Ohta Y."/>
            <person name="Poliakov A.V."/>
            <person name="Pollet N."/>
            <person name="Robert J."/>
            <person name="Salamov A."/>
            <person name="Sater A.K."/>
            <person name="Schmutz J."/>
            <person name="Terry A."/>
            <person name="Vize P.D."/>
            <person name="Warren W.C."/>
            <person name="Wells D."/>
            <person name="Wills A."/>
            <person name="Wilson R.K."/>
            <person name="Zimmerman L.B."/>
            <person name="Zorn A.M."/>
            <person name="Grainger R."/>
            <person name="Grammer T."/>
            <person name="Khokha M.K."/>
            <person name="Richardson P.M."/>
            <person name="Rokhsar D.S."/>
        </authorList>
    </citation>
    <scope>NUCLEOTIDE SEQUENCE [LARGE SCALE GENOMIC DNA]</scope>
    <source>
        <strain evidence="2">Nigerian</strain>
    </source>
</reference>
<protein>
    <submittedName>
        <fullName evidence="2">Uncharacterized protein</fullName>
    </submittedName>
</protein>
<accession>A0A1B8XZJ4</accession>
<name>A0A1B8XZJ4_XENTR</name>
<dbReference type="AlphaFoldDB" id="A0A1B8XZJ4"/>
<evidence type="ECO:0000313" key="2">
    <source>
        <dbReference type="EMBL" id="OCA16069.1"/>
    </source>
</evidence>
<proteinExistence type="predicted"/>
<reference evidence="2" key="1">
    <citation type="submission" date="2009-11" db="EMBL/GenBank/DDBJ databases">
        <authorList>
            <consortium name="US DOE Joint Genome Institute (JGI-PGF)"/>
            <person name="Ottilar R."/>
            <person name="Schmutz J."/>
            <person name="Salamov A."/>
            <person name="Cheng J.F."/>
            <person name="Lucas S."/>
            <person name="Pitluck S."/>
            <person name="Gundlach H."/>
            <person name="Guo Y."/>
            <person name="Haberer G."/>
            <person name="Nasrallah J."/>
            <person name="Mayer K.F.X."/>
            <person name="van de Peer Y."/>
            <person name="Weigel D."/>
            <person name="Grigoriev I.V."/>
        </authorList>
    </citation>
    <scope>NUCLEOTIDE SEQUENCE</scope>
    <source>
        <strain evidence="2">Nigerian</strain>
    </source>
</reference>
<sequence>MWEEQQEGFSPQAGNRADRRVVMWEEQQEGFSPQAGNRADRRVGCGKSSRKGSAHKQEIEQIGELDVGRTAGRVQPTSRK</sequence>
<feature type="region of interest" description="Disordered" evidence="1">
    <location>
        <begin position="28"/>
        <end position="80"/>
    </location>
</feature>
<gene>
    <name evidence="2" type="ORF">XENTR_v90028786mg</name>
</gene>
<dbReference type="EMBL" id="KV460674">
    <property type="protein sequence ID" value="OCA16069.1"/>
    <property type="molecule type" value="Genomic_DNA"/>
</dbReference>
<evidence type="ECO:0000256" key="1">
    <source>
        <dbReference type="SAM" id="MobiDB-lite"/>
    </source>
</evidence>